<evidence type="ECO:0000313" key="6">
    <source>
        <dbReference type="EMBL" id="KPH79760.1"/>
    </source>
</evidence>
<dbReference type="InterPro" id="IPR000064">
    <property type="entry name" value="NLP_P60_dom"/>
</dbReference>
<evidence type="ECO:0000256" key="3">
    <source>
        <dbReference type="ARBA" id="ARBA00022801"/>
    </source>
</evidence>
<dbReference type="Pfam" id="PF18348">
    <property type="entry name" value="SH3_16"/>
    <property type="match status" value="1"/>
</dbReference>
<evidence type="ECO:0000256" key="4">
    <source>
        <dbReference type="ARBA" id="ARBA00022807"/>
    </source>
</evidence>
<evidence type="ECO:0000256" key="2">
    <source>
        <dbReference type="ARBA" id="ARBA00022670"/>
    </source>
</evidence>
<dbReference type="SUPFAM" id="SSF54001">
    <property type="entry name" value="Cysteine proteinases"/>
    <property type="match status" value="1"/>
</dbReference>
<keyword evidence="7" id="KW-1185">Reference proteome</keyword>
<evidence type="ECO:0000256" key="1">
    <source>
        <dbReference type="ARBA" id="ARBA00007074"/>
    </source>
</evidence>
<dbReference type="GO" id="GO:0006508">
    <property type="term" value="P:proteolysis"/>
    <property type="evidence" value="ECO:0007669"/>
    <property type="project" value="UniProtKB-KW"/>
</dbReference>
<keyword evidence="3" id="KW-0378">Hydrolase</keyword>
<protein>
    <submittedName>
        <fullName evidence="6">Peptidase P60</fullName>
    </submittedName>
</protein>
<dbReference type="PATRIC" id="fig|1526658.3.peg.398"/>
<keyword evidence="4" id="KW-0788">Thiol protease</keyword>
<dbReference type="GO" id="GO:0008234">
    <property type="term" value="F:cysteine-type peptidase activity"/>
    <property type="evidence" value="ECO:0007669"/>
    <property type="project" value="UniProtKB-KW"/>
</dbReference>
<evidence type="ECO:0000259" key="5">
    <source>
        <dbReference type="PROSITE" id="PS51935"/>
    </source>
</evidence>
<keyword evidence="2" id="KW-0645">Protease</keyword>
<reference evidence="6 7" key="1">
    <citation type="submission" date="2015-07" db="EMBL/GenBank/DDBJ databases">
        <title>Whole genome sequencing of Bosea vaviloviae isolated from cave pool.</title>
        <authorList>
            <person name="Tan N.E.H."/>
            <person name="Lee Y.P."/>
            <person name="Gan H.M."/>
            <person name="Barton H."/>
            <person name="Savka M.A."/>
        </authorList>
    </citation>
    <scope>NUCLEOTIDE SEQUENCE [LARGE SCALE GENOMIC DNA]</scope>
    <source>
        <strain evidence="6 7">SD260</strain>
    </source>
</reference>
<name>A0A0N1FD56_9HYPH</name>
<organism evidence="6 7">
    <name type="scientific">Bosea vaviloviae</name>
    <dbReference type="NCBI Taxonomy" id="1526658"/>
    <lineage>
        <taxon>Bacteria</taxon>
        <taxon>Pseudomonadati</taxon>
        <taxon>Pseudomonadota</taxon>
        <taxon>Alphaproteobacteria</taxon>
        <taxon>Hyphomicrobiales</taxon>
        <taxon>Boseaceae</taxon>
        <taxon>Bosea</taxon>
    </lineage>
</organism>
<dbReference type="Pfam" id="PF00877">
    <property type="entry name" value="NLPC_P60"/>
    <property type="match status" value="1"/>
</dbReference>
<dbReference type="Gene3D" id="3.90.1720.10">
    <property type="entry name" value="endopeptidase domain like (from Nostoc punctiforme)"/>
    <property type="match status" value="1"/>
</dbReference>
<dbReference type="EMBL" id="LGSZ01000048">
    <property type="protein sequence ID" value="KPH79760.1"/>
    <property type="molecule type" value="Genomic_DNA"/>
</dbReference>
<comment type="similarity">
    <text evidence="1">Belongs to the peptidase C40 family.</text>
</comment>
<feature type="domain" description="NlpC/P60" evidence="5">
    <location>
        <begin position="163"/>
        <end position="290"/>
    </location>
</feature>
<proteinExistence type="inferred from homology"/>
<evidence type="ECO:0000313" key="7">
    <source>
        <dbReference type="Proteomes" id="UP000037822"/>
    </source>
</evidence>
<dbReference type="Proteomes" id="UP000037822">
    <property type="component" value="Unassembled WGS sequence"/>
</dbReference>
<dbReference type="RefSeq" id="WP_054210440.1">
    <property type="nucleotide sequence ID" value="NZ_LGSZ01000048.1"/>
</dbReference>
<dbReference type="PANTHER" id="PTHR47359">
    <property type="entry name" value="PEPTIDOGLYCAN DL-ENDOPEPTIDASE CWLO"/>
    <property type="match status" value="1"/>
</dbReference>
<sequence length="290" mass="31215">MTTILDRRLTPARPDLAARHLMGQVEARAFADAVPMRVVAPSAPLRREPRPDAPLDTEALCGEGVDVYESFEGWAWVQLHDDGYVGYLPDDALRGDALKPTHRVSALRTFVYPGPSMKLPPLAALSLGAGVSVAGEAGDFVVLSEFGRFTSGYVFAGHVAPLDAPEPDFVTVAERFLNVPYLWGGKTSLGLDCSGLTQLALAAAGIASPRDSDMLEVGIGEPVAFDDSLQGLNRGDLVFWKGHVGILTDPDTLLHATAYSMTVMRERLRTARDRIQAKSFGAITSIRRIA</sequence>
<comment type="caution">
    <text evidence="6">The sequence shown here is derived from an EMBL/GenBank/DDBJ whole genome shotgun (WGS) entry which is preliminary data.</text>
</comment>
<dbReference type="AlphaFoldDB" id="A0A0N1FD56"/>
<dbReference type="Gene3D" id="2.30.30.40">
    <property type="entry name" value="SH3 Domains"/>
    <property type="match status" value="1"/>
</dbReference>
<dbReference type="InterPro" id="IPR038765">
    <property type="entry name" value="Papain-like_cys_pep_sf"/>
</dbReference>
<dbReference type="OrthoDB" id="9813368at2"/>
<dbReference type="PANTHER" id="PTHR47359:SF3">
    <property type="entry name" value="NLP_P60 DOMAIN-CONTAINING PROTEIN-RELATED"/>
    <property type="match status" value="1"/>
</dbReference>
<dbReference type="InterPro" id="IPR051794">
    <property type="entry name" value="PG_Endopeptidase_C40"/>
</dbReference>
<accession>A0A0N1FD56</accession>
<gene>
    <name evidence="6" type="ORF">AE618_18220</name>
</gene>
<dbReference type="PROSITE" id="PS51935">
    <property type="entry name" value="NLPC_P60"/>
    <property type="match status" value="1"/>
</dbReference>
<dbReference type="InterPro" id="IPR041382">
    <property type="entry name" value="SH3_16"/>
</dbReference>